<organism evidence="1 2">
    <name type="scientific">Hamiltosporidium magnivora</name>
    <dbReference type="NCBI Taxonomy" id="148818"/>
    <lineage>
        <taxon>Eukaryota</taxon>
        <taxon>Fungi</taxon>
        <taxon>Fungi incertae sedis</taxon>
        <taxon>Microsporidia</taxon>
        <taxon>Dubosqiidae</taxon>
        <taxon>Hamiltosporidium</taxon>
    </lineage>
</organism>
<dbReference type="EMBL" id="PIXR01002274">
    <property type="protein sequence ID" value="TBT98794.1"/>
    <property type="molecule type" value="Genomic_DNA"/>
</dbReference>
<dbReference type="VEuPathDB" id="MicrosporidiaDB:CWI39_2274p0010"/>
<sequence>MHLKLVTKVTFLLFQKGDQLRGSMFYRRSLNQVNSYEFPPSDPFGNYLQNRFMSFASQYEIPQILANSPLAQLKPFKGLIDKIPTNQGIIEAEVVDLGVLDVLPAIADAVDQIPDK</sequence>
<comment type="caution">
    <text evidence="1">The sequence shown here is derived from an EMBL/GenBank/DDBJ whole genome shotgun (WGS) entry which is preliminary data.</text>
</comment>
<dbReference type="AlphaFoldDB" id="A0A4Q9KW21"/>
<proteinExistence type="predicted"/>
<accession>A0A4Q9KW21</accession>
<evidence type="ECO:0000313" key="1">
    <source>
        <dbReference type="EMBL" id="TBT98794.1"/>
    </source>
</evidence>
<gene>
    <name evidence="1" type="ORF">CWI39_2274p0010</name>
</gene>
<protein>
    <submittedName>
        <fullName evidence="1">Uncharacterized protein</fullName>
    </submittedName>
</protein>
<name>A0A4Q9KW21_9MICR</name>
<reference evidence="1 2" key="1">
    <citation type="submission" date="2017-12" db="EMBL/GenBank/DDBJ databases">
        <authorList>
            <person name="Pombert J.-F."/>
            <person name="Haag K.L."/>
            <person name="Ebert D."/>
        </authorList>
    </citation>
    <scope>NUCLEOTIDE SEQUENCE [LARGE SCALE GENOMIC DNA]</scope>
    <source>
        <strain evidence="1">IL-BN-2</strain>
    </source>
</reference>
<evidence type="ECO:0000313" key="2">
    <source>
        <dbReference type="Proteomes" id="UP000293045"/>
    </source>
</evidence>
<dbReference type="Proteomes" id="UP000293045">
    <property type="component" value="Unassembled WGS sequence"/>
</dbReference>